<gene>
    <name evidence="1" type="ORF">CEXT_253661</name>
</gene>
<reference evidence="1 2" key="1">
    <citation type="submission" date="2021-06" db="EMBL/GenBank/DDBJ databases">
        <title>Caerostris extrusa draft genome.</title>
        <authorList>
            <person name="Kono N."/>
            <person name="Arakawa K."/>
        </authorList>
    </citation>
    <scope>NUCLEOTIDE SEQUENCE [LARGE SCALE GENOMIC DNA]</scope>
</reference>
<protein>
    <submittedName>
        <fullName evidence="1">Uncharacterized protein</fullName>
    </submittedName>
</protein>
<dbReference type="AlphaFoldDB" id="A0AAV4Q2N8"/>
<keyword evidence="2" id="KW-1185">Reference proteome</keyword>
<comment type="caution">
    <text evidence="1">The sequence shown here is derived from an EMBL/GenBank/DDBJ whole genome shotgun (WGS) entry which is preliminary data.</text>
</comment>
<dbReference type="Proteomes" id="UP001054945">
    <property type="component" value="Unassembled WGS sequence"/>
</dbReference>
<evidence type="ECO:0000313" key="1">
    <source>
        <dbReference type="EMBL" id="GIY02796.1"/>
    </source>
</evidence>
<proteinExistence type="predicted"/>
<organism evidence="1 2">
    <name type="scientific">Caerostris extrusa</name>
    <name type="common">Bark spider</name>
    <name type="synonym">Caerostris bankana</name>
    <dbReference type="NCBI Taxonomy" id="172846"/>
    <lineage>
        <taxon>Eukaryota</taxon>
        <taxon>Metazoa</taxon>
        <taxon>Ecdysozoa</taxon>
        <taxon>Arthropoda</taxon>
        <taxon>Chelicerata</taxon>
        <taxon>Arachnida</taxon>
        <taxon>Araneae</taxon>
        <taxon>Araneomorphae</taxon>
        <taxon>Entelegynae</taxon>
        <taxon>Araneoidea</taxon>
        <taxon>Araneidae</taxon>
        <taxon>Caerostris</taxon>
    </lineage>
</organism>
<name>A0AAV4Q2N8_CAEEX</name>
<dbReference type="EMBL" id="BPLR01005502">
    <property type="protein sequence ID" value="GIY02796.1"/>
    <property type="molecule type" value="Genomic_DNA"/>
</dbReference>
<sequence>MAQPHWWEIITDSKAWRCEIRQAQRFKFKTSSGCLIHHAVTDPQSSCRYPPDSLRCRSVLYIKVSSLIFIITCNSRLLTGSCDEDLCFPTVSIRWQSGIHDLLFNIFGEIITKKLSLIQSVSSLPWLSSFEILCALVSVGKGCLRLSSKFFHFITRKIKPFFQNRMIIGS</sequence>
<accession>A0AAV4Q2N8</accession>
<evidence type="ECO:0000313" key="2">
    <source>
        <dbReference type="Proteomes" id="UP001054945"/>
    </source>
</evidence>